<comment type="caution">
    <text evidence="2">The sequence shown here is derived from an EMBL/GenBank/DDBJ whole genome shotgun (WGS) entry which is preliminary data.</text>
</comment>
<feature type="compositionally biased region" description="Basic and acidic residues" evidence="1">
    <location>
        <begin position="20"/>
        <end position="35"/>
    </location>
</feature>
<protein>
    <submittedName>
        <fullName evidence="2">Uncharacterized protein</fullName>
    </submittedName>
</protein>
<evidence type="ECO:0000313" key="3">
    <source>
        <dbReference type="Proteomes" id="UP000265515"/>
    </source>
</evidence>
<reference evidence="2 3" key="1">
    <citation type="journal article" date="2018" name="Cell">
        <title>The Chara Genome: Secondary Complexity and Implications for Plant Terrestrialization.</title>
        <authorList>
            <person name="Nishiyama T."/>
            <person name="Sakayama H."/>
            <person name="Vries J.D."/>
            <person name="Buschmann H."/>
            <person name="Saint-Marcoux D."/>
            <person name="Ullrich K.K."/>
            <person name="Haas F.B."/>
            <person name="Vanderstraeten L."/>
            <person name="Becker D."/>
            <person name="Lang D."/>
            <person name="Vosolsobe S."/>
            <person name="Rombauts S."/>
            <person name="Wilhelmsson P.K.I."/>
            <person name="Janitza P."/>
            <person name="Kern R."/>
            <person name="Heyl A."/>
            <person name="Rumpler F."/>
            <person name="Villalobos L.I.A.C."/>
            <person name="Clay J.M."/>
            <person name="Skokan R."/>
            <person name="Toyoda A."/>
            <person name="Suzuki Y."/>
            <person name="Kagoshima H."/>
            <person name="Schijlen E."/>
            <person name="Tajeshwar N."/>
            <person name="Catarino B."/>
            <person name="Hetherington A.J."/>
            <person name="Saltykova A."/>
            <person name="Bonnot C."/>
            <person name="Breuninger H."/>
            <person name="Symeonidi A."/>
            <person name="Radhakrishnan G.V."/>
            <person name="Van Nieuwerburgh F."/>
            <person name="Deforce D."/>
            <person name="Chang C."/>
            <person name="Karol K.G."/>
            <person name="Hedrich R."/>
            <person name="Ulvskov P."/>
            <person name="Glockner G."/>
            <person name="Delwiche C.F."/>
            <person name="Petrasek J."/>
            <person name="Van de Peer Y."/>
            <person name="Friml J."/>
            <person name="Beilby M."/>
            <person name="Dolan L."/>
            <person name="Kohara Y."/>
            <person name="Sugano S."/>
            <person name="Fujiyama A."/>
            <person name="Delaux P.-M."/>
            <person name="Quint M."/>
            <person name="TheiBen G."/>
            <person name="Hagemann M."/>
            <person name="Harholt J."/>
            <person name="Dunand C."/>
            <person name="Zachgo S."/>
            <person name="Langdale J."/>
            <person name="Maumus F."/>
            <person name="Straeten D.V.D."/>
            <person name="Gould S.B."/>
            <person name="Rensing S.A."/>
        </authorList>
    </citation>
    <scope>NUCLEOTIDE SEQUENCE [LARGE SCALE GENOMIC DNA]</scope>
    <source>
        <strain evidence="2 3">S276</strain>
    </source>
</reference>
<dbReference type="EMBL" id="BFEA01000105">
    <property type="protein sequence ID" value="GBG68777.1"/>
    <property type="molecule type" value="Genomic_DNA"/>
</dbReference>
<sequence>MVQGSMASSYVQATQSGMTEGDKRMAAKVAREARESMASQGTSISGRDSSQPRALGQRVIDFLIEKTKITPPIKITKETHKSQDGKEEEVDVWEYPEQDIPSLHELYGRHAALFNFASKSRDLPLNEKRRWVMERLRGLESIPGVEPEVSYHQEGEVHCDDCMSRPLLCSISPIFGVTEMPGKVVTIQAWKPPRPPQAEASQHRQKMMKEHFWVQFDNISEGMDSFVQKRLSEEYQNNAIIDWLSANPDFLTPNHDSRVACLEGGTGVLSPLGEQMETSQQEDSGLTPSKEQEMEEATGQEEVGTDNEKEFSEGKSASSAIRLKREGEGGEGEEGEESEESSSEDGWEDAEDEQEEKPETLERWVKCVQALE</sequence>
<gene>
    <name evidence="2" type="ORF">CBR_g3317</name>
</gene>
<proteinExistence type="predicted"/>
<evidence type="ECO:0000313" key="2">
    <source>
        <dbReference type="EMBL" id="GBG68777.1"/>
    </source>
</evidence>
<organism evidence="2 3">
    <name type="scientific">Chara braunii</name>
    <name type="common">Braun's stonewort</name>
    <dbReference type="NCBI Taxonomy" id="69332"/>
    <lineage>
        <taxon>Eukaryota</taxon>
        <taxon>Viridiplantae</taxon>
        <taxon>Streptophyta</taxon>
        <taxon>Charophyceae</taxon>
        <taxon>Charales</taxon>
        <taxon>Characeae</taxon>
        <taxon>Chara</taxon>
    </lineage>
</organism>
<feature type="compositionally biased region" description="Polar residues" evidence="1">
    <location>
        <begin position="276"/>
        <end position="289"/>
    </location>
</feature>
<dbReference type="Gramene" id="GBG68777">
    <property type="protein sequence ID" value="GBG68777"/>
    <property type="gene ID" value="CBR_g3317"/>
</dbReference>
<feature type="compositionally biased region" description="Polar residues" evidence="1">
    <location>
        <begin position="1"/>
        <end position="18"/>
    </location>
</feature>
<dbReference type="Proteomes" id="UP000265515">
    <property type="component" value="Unassembled WGS sequence"/>
</dbReference>
<feature type="compositionally biased region" description="Polar residues" evidence="1">
    <location>
        <begin position="37"/>
        <end position="52"/>
    </location>
</feature>
<name>A0A388KFI7_CHABU</name>
<feature type="compositionally biased region" description="Acidic residues" evidence="1">
    <location>
        <begin position="293"/>
        <end position="305"/>
    </location>
</feature>
<dbReference type="AlphaFoldDB" id="A0A388KFI7"/>
<feature type="region of interest" description="Disordered" evidence="1">
    <location>
        <begin position="276"/>
        <end position="363"/>
    </location>
</feature>
<feature type="compositionally biased region" description="Acidic residues" evidence="1">
    <location>
        <begin position="329"/>
        <end position="356"/>
    </location>
</feature>
<feature type="region of interest" description="Disordered" evidence="1">
    <location>
        <begin position="1"/>
        <end position="53"/>
    </location>
</feature>
<evidence type="ECO:0000256" key="1">
    <source>
        <dbReference type="SAM" id="MobiDB-lite"/>
    </source>
</evidence>
<accession>A0A388KFI7</accession>
<keyword evidence="3" id="KW-1185">Reference proteome</keyword>